<dbReference type="SMART" id="SM01399">
    <property type="entry name" value="Sybindin"/>
    <property type="match status" value="1"/>
</dbReference>
<reference evidence="9 10" key="1">
    <citation type="journal article" date="2020" name="Nature">
        <title>Six reference-quality genomes reveal evolution of bat adaptations.</title>
        <authorList>
            <person name="Jebb D."/>
            <person name="Huang Z."/>
            <person name="Pippel M."/>
            <person name="Hughes G.M."/>
            <person name="Lavrichenko K."/>
            <person name="Devanna P."/>
            <person name="Winkler S."/>
            <person name="Jermiin L.S."/>
            <person name="Skirmuntt E.C."/>
            <person name="Katzourakis A."/>
            <person name="Burkitt-Gray L."/>
            <person name="Ray D.A."/>
            <person name="Sullivan K.A.M."/>
            <person name="Roscito J.G."/>
            <person name="Kirilenko B.M."/>
            <person name="Davalos L.M."/>
            <person name="Corthals A.P."/>
            <person name="Power M.L."/>
            <person name="Jones G."/>
            <person name="Ransome R.D."/>
            <person name="Dechmann D.K.N."/>
            <person name="Locatelli A.G."/>
            <person name="Puechmaille S.J."/>
            <person name="Fedrigo O."/>
            <person name="Jarvis E.D."/>
            <person name="Hiller M."/>
            <person name="Vernes S.C."/>
            <person name="Myers E.W."/>
            <person name="Teeling E.C."/>
        </authorList>
    </citation>
    <scope>NUCLEOTIDE SEQUENCE [LARGE SCALE GENOMIC DNA]</scope>
    <source>
        <strain evidence="9">Bat1K_MPI-CBG_1</strain>
    </source>
</reference>
<evidence type="ECO:0000256" key="3">
    <source>
        <dbReference type="ARBA" id="ARBA00022824"/>
    </source>
</evidence>
<protein>
    <recommendedName>
        <fullName evidence="8">Trafficking protein particle complex subunit</fullName>
    </recommendedName>
</protein>
<evidence type="ECO:0000256" key="4">
    <source>
        <dbReference type="ARBA" id="ARBA00022892"/>
    </source>
</evidence>
<dbReference type="Pfam" id="PF04099">
    <property type="entry name" value="Sybindin"/>
    <property type="match status" value="1"/>
</dbReference>
<comment type="similarity">
    <text evidence="6">Belongs to the TRAPP small subunits family. BET5 subfamily.</text>
</comment>
<evidence type="ECO:0000313" key="10">
    <source>
        <dbReference type="Proteomes" id="UP000664940"/>
    </source>
</evidence>
<evidence type="ECO:0000256" key="5">
    <source>
        <dbReference type="ARBA" id="ARBA00023034"/>
    </source>
</evidence>
<dbReference type="InterPro" id="IPR007233">
    <property type="entry name" value="TRAPPC"/>
</dbReference>
<evidence type="ECO:0000256" key="8">
    <source>
        <dbReference type="RuleBase" id="RU366065"/>
    </source>
</evidence>
<dbReference type="GO" id="GO:0005783">
    <property type="term" value="C:endoplasmic reticulum"/>
    <property type="evidence" value="ECO:0007669"/>
    <property type="project" value="UniProtKB-SubCell"/>
</dbReference>
<dbReference type="GO" id="GO:0006888">
    <property type="term" value="P:endoplasmic reticulum to Golgi vesicle-mediated transport"/>
    <property type="evidence" value="ECO:0007669"/>
    <property type="project" value="UniProtKB-UniRule"/>
</dbReference>
<dbReference type="FunFam" id="3.30.450.70:FF:000004">
    <property type="entry name" value="Trafficking protein particle complex 1"/>
    <property type="match status" value="1"/>
</dbReference>
<name>A0A833ZPR7_9CHIR</name>
<dbReference type="CDD" id="cd14855">
    <property type="entry name" value="TRAPPC1_MUM2"/>
    <property type="match status" value="1"/>
</dbReference>
<comment type="caution">
    <text evidence="9">The sequence shown here is derived from an EMBL/GenBank/DDBJ whole genome shotgun (WGS) entry which is preliminary data.</text>
</comment>
<accession>A0A833ZPR7</accession>
<dbReference type="Proteomes" id="UP000664940">
    <property type="component" value="Unassembled WGS sequence"/>
</dbReference>
<dbReference type="InterPro" id="IPR011012">
    <property type="entry name" value="Longin-like_dom_sf"/>
</dbReference>
<proteinExistence type="inferred from homology"/>
<dbReference type="GO" id="GO:0005794">
    <property type="term" value="C:Golgi apparatus"/>
    <property type="evidence" value="ECO:0007669"/>
    <property type="project" value="UniProtKB-SubCell"/>
</dbReference>
<dbReference type="PANTHER" id="PTHR23249">
    <property type="entry name" value="TRAFFICKING PROTEIN PARTICLE COMPLEX SUBUNIT"/>
    <property type="match status" value="1"/>
</dbReference>
<dbReference type="Gene3D" id="3.30.450.70">
    <property type="match status" value="1"/>
</dbReference>
<evidence type="ECO:0000256" key="6">
    <source>
        <dbReference type="ARBA" id="ARBA00038167"/>
    </source>
</evidence>
<evidence type="ECO:0000256" key="2">
    <source>
        <dbReference type="ARBA" id="ARBA00022448"/>
    </source>
</evidence>
<evidence type="ECO:0000313" key="9">
    <source>
        <dbReference type="EMBL" id="KAF6097860.1"/>
    </source>
</evidence>
<dbReference type="EMBL" id="JABVXQ010000008">
    <property type="protein sequence ID" value="KAF6097860.1"/>
    <property type="molecule type" value="Genomic_DNA"/>
</dbReference>
<dbReference type="PANTHER" id="PTHR23249:SF16">
    <property type="entry name" value="TRAFFICKING PROTEIN PARTICLE COMPLEX SUBUNIT 1"/>
    <property type="match status" value="1"/>
</dbReference>
<keyword evidence="3 8" id="KW-0256">Endoplasmic reticulum</keyword>
<dbReference type="GO" id="GO:0030008">
    <property type="term" value="C:TRAPP complex"/>
    <property type="evidence" value="ECO:0007669"/>
    <property type="project" value="UniProtKB-UniRule"/>
</dbReference>
<gene>
    <name evidence="9" type="ORF">HJG60_019457</name>
</gene>
<sequence>MTVHNLYLFDRNGVCLHYSEWHRKKQAGIPKEEEFKLMYGMLFSIRSFVSKMSPLDIRYKLHYYETPTGIKVVMNTDLGVGPIRDVLHHIYSSLYVELVVKNPLCPLGQTVQSELFRSRLDSYVRSLPFFSARAG</sequence>
<dbReference type="SUPFAM" id="SSF64356">
    <property type="entry name" value="SNARE-like"/>
    <property type="match status" value="1"/>
</dbReference>
<comment type="subunit">
    <text evidence="7">Part of the multisubunit transport protein particle (TRAPP) complex. The heterodimer TRAPPC6B-TRAPPC3 interacts with TRAPPC1 likely providing a core for TRAPP complex formation.</text>
</comment>
<keyword evidence="2 8" id="KW-0813">Transport</keyword>
<evidence type="ECO:0000256" key="7">
    <source>
        <dbReference type="ARBA" id="ARBA00062874"/>
    </source>
</evidence>
<organism evidence="9 10">
    <name type="scientific">Phyllostomus discolor</name>
    <name type="common">pale spear-nosed bat</name>
    <dbReference type="NCBI Taxonomy" id="89673"/>
    <lineage>
        <taxon>Eukaryota</taxon>
        <taxon>Metazoa</taxon>
        <taxon>Chordata</taxon>
        <taxon>Craniata</taxon>
        <taxon>Vertebrata</taxon>
        <taxon>Euteleostomi</taxon>
        <taxon>Mammalia</taxon>
        <taxon>Eutheria</taxon>
        <taxon>Laurasiatheria</taxon>
        <taxon>Chiroptera</taxon>
        <taxon>Yangochiroptera</taxon>
        <taxon>Phyllostomidae</taxon>
        <taxon>Phyllostominae</taxon>
        <taxon>Phyllostomus</taxon>
    </lineage>
</organism>
<keyword evidence="5 8" id="KW-0333">Golgi apparatus</keyword>
<evidence type="ECO:0000256" key="1">
    <source>
        <dbReference type="ARBA" id="ARBA00002910"/>
    </source>
</evidence>
<keyword evidence="4 8" id="KW-0931">ER-Golgi transport</keyword>
<dbReference type="AlphaFoldDB" id="A0A833ZPR7"/>
<comment type="function">
    <text evidence="1">May play a role in vesicular transport from endoplasmic reticulum to Golgi.</text>
</comment>
<comment type="subcellular location">
    <subcellularLocation>
        <location evidence="8">Endoplasmic reticulum</location>
    </subcellularLocation>
    <subcellularLocation>
        <location evidence="8">Golgi apparatus</location>
        <location evidence="8">cis-Golgi network</location>
    </subcellularLocation>
</comment>